<protein>
    <submittedName>
        <fullName evidence="2">Uncharacterized protein</fullName>
    </submittedName>
</protein>
<gene>
    <name evidence="2" type="ORF">GCM10022403_081280</name>
</gene>
<dbReference type="EMBL" id="BAABDE010000034">
    <property type="protein sequence ID" value="GAA3836467.1"/>
    <property type="molecule type" value="Genomic_DNA"/>
</dbReference>
<evidence type="ECO:0000313" key="3">
    <source>
        <dbReference type="Proteomes" id="UP001501009"/>
    </source>
</evidence>
<sequence length="190" mass="20152">MFERVLDEAMGRAEIEEAVERCGSTVSRGCLRVRVLQARTAISASADAEYRAYLEAVAMGSSPSPDGEASAVRSTGRWSLRAPAVLYPGLLAVLGLLFLVPGCGLRVFGGRPYVGDGLITAGLLLCAVAVGAVVGDLIWLSVIAARRRSVCAGDAESHVTKARRAWELALLERGMVPFLLRCIEESCTGE</sequence>
<keyword evidence="1" id="KW-1133">Transmembrane helix</keyword>
<keyword evidence="1" id="KW-0812">Transmembrane</keyword>
<feature type="transmembrane region" description="Helical" evidence="1">
    <location>
        <begin position="84"/>
        <end position="107"/>
    </location>
</feature>
<feature type="transmembrane region" description="Helical" evidence="1">
    <location>
        <begin position="119"/>
        <end position="140"/>
    </location>
</feature>
<reference evidence="3" key="1">
    <citation type="journal article" date="2019" name="Int. J. Syst. Evol. Microbiol.">
        <title>The Global Catalogue of Microorganisms (GCM) 10K type strain sequencing project: providing services to taxonomists for standard genome sequencing and annotation.</title>
        <authorList>
            <consortium name="The Broad Institute Genomics Platform"/>
            <consortium name="The Broad Institute Genome Sequencing Center for Infectious Disease"/>
            <person name="Wu L."/>
            <person name="Ma J."/>
        </authorList>
    </citation>
    <scope>NUCLEOTIDE SEQUENCE [LARGE SCALE GENOMIC DNA]</scope>
    <source>
        <strain evidence="3">JCM 17138</strain>
    </source>
</reference>
<accession>A0ABP7J7T6</accession>
<organism evidence="2 3">
    <name type="scientific">Streptomyces coacervatus</name>
    <dbReference type="NCBI Taxonomy" id="647381"/>
    <lineage>
        <taxon>Bacteria</taxon>
        <taxon>Bacillati</taxon>
        <taxon>Actinomycetota</taxon>
        <taxon>Actinomycetes</taxon>
        <taxon>Kitasatosporales</taxon>
        <taxon>Streptomycetaceae</taxon>
        <taxon>Streptomyces</taxon>
    </lineage>
</organism>
<proteinExistence type="predicted"/>
<keyword evidence="3" id="KW-1185">Reference proteome</keyword>
<keyword evidence="1" id="KW-0472">Membrane</keyword>
<comment type="caution">
    <text evidence="2">The sequence shown here is derived from an EMBL/GenBank/DDBJ whole genome shotgun (WGS) entry which is preliminary data.</text>
</comment>
<evidence type="ECO:0000256" key="1">
    <source>
        <dbReference type="SAM" id="Phobius"/>
    </source>
</evidence>
<name>A0ABP7J7T6_9ACTN</name>
<dbReference type="Proteomes" id="UP001501009">
    <property type="component" value="Unassembled WGS sequence"/>
</dbReference>
<evidence type="ECO:0000313" key="2">
    <source>
        <dbReference type="EMBL" id="GAA3836467.1"/>
    </source>
</evidence>